<reference evidence="1 2" key="1">
    <citation type="submission" date="2018-12" db="EMBL/GenBank/DDBJ databases">
        <title>Rubrispira sanarue gen. nov., sp., nov., a member of the order Silvanigrellales, isolated from a brackish lake in Hamamatsu Japan.</title>
        <authorList>
            <person name="Maejima Y."/>
            <person name="Iino T."/>
            <person name="Muraguchi Y."/>
            <person name="Fukuda K."/>
            <person name="Nojiri H."/>
            <person name="Ohkuma M."/>
            <person name="Moriuchi R."/>
            <person name="Dohra H."/>
            <person name="Kimbara K."/>
            <person name="Shintani M."/>
        </authorList>
    </citation>
    <scope>NUCLEOTIDE SEQUENCE [LARGE SCALE GENOMIC DNA]</scope>
    <source>
        <strain evidence="1 2">RF1110005</strain>
    </source>
</reference>
<dbReference type="AlphaFoldDB" id="A0A4P2VMJ1"/>
<accession>A0A4P2VMJ1</accession>
<dbReference type="EMBL" id="AP019368">
    <property type="protein sequence ID" value="BBH52679.1"/>
    <property type="molecule type" value="Genomic_DNA"/>
</dbReference>
<dbReference type="KEGG" id="sbf:JCM31447_319700"/>
<proteinExistence type="predicted"/>
<keyword evidence="2" id="KW-1185">Reference proteome</keyword>
<gene>
    <name evidence="1" type="ORF">JCM31447_319700</name>
</gene>
<dbReference type="OrthoDB" id="5875472at2"/>
<dbReference type="RefSeq" id="WP_130607368.1">
    <property type="nucleotide sequence ID" value="NZ_AP019368.1"/>
</dbReference>
<name>A0A4P2VMJ1_FLUSA</name>
<dbReference type="Proteomes" id="UP000291236">
    <property type="component" value="Chromosome"/>
</dbReference>
<evidence type="ECO:0000313" key="1">
    <source>
        <dbReference type="EMBL" id="BBH52679.1"/>
    </source>
</evidence>
<sequence length="142" mass="16707">MILIEKMILTAKFKQFLLSLILILTFIPLLLTQKAYAEEVYVYCAADKDNWHWLKNKTVIVTGEWRMKRLQNSFYLEYFKIVGGLSVVHDLQKQCIEEFGQEYKYAQPADNIFTGWRVFGEQNGDFADGIFEFSRHVPRIGK</sequence>
<organism evidence="1 2">
    <name type="scientific">Fluviispira sanaruensis</name>
    <dbReference type="NCBI Taxonomy" id="2493639"/>
    <lineage>
        <taxon>Bacteria</taxon>
        <taxon>Pseudomonadati</taxon>
        <taxon>Bdellovibrionota</taxon>
        <taxon>Oligoflexia</taxon>
        <taxon>Silvanigrellales</taxon>
        <taxon>Silvanigrellaceae</taxon>
        <taxon>Fluviispira</taxon>
    </lineage>
</organism>
<protein>
    <submittedName>
        <fullName evidence="1">Uncharacterized protein</fullName>
    </submittedName>
</protein>
<evidence type="ECO:0000313" key="2">
    <source>
        <dbReference type="Proteomes" id="UP000291236"/>
    </source>
</evidence>